<reference evidence="17 18" key="1">
    <citation type="submission" date="2018-03" db="EMBL/GenBank/DDBJ databases">
        <title>Genome sequence of Clostridium liquoris DSM 100320.</title>
        <authorList>
            <person name="Poehlein A."/>
            <person name="Daniel R."/>
        </authorList>
    </citation>
    <scope>NUCLEOTIDE SEQUENCE [LARGE SCALE GENOMIC DNA]</scope>
    <source>
        <strain evidence="17 18">DSM 100320</strain>
    </source>
</reference>
<feature type="active site" evidence="14">
    <location>
        <position position="258"/>
    </location>
</feature>
<dbReference type="HAMAP" id="MF_01815">
    <property type="entry name" value="FabH"/>
    <property type="match status" value="1"/>
</dbReference>
<evidence type="ECO:0000256" key="11">
    <source>
        <dbReference type="ARBA" id="ARBA00052407"/>
    </source>
</evidence>
<dbReference type="NCBIfam" id="TIGR00747">
    <property type="entry name" value="fabH"/>
    <property type="match status" value="1"/>
</dbReference>
<feature type="active site" evidence="14">
    <location>
        <position position="288"/>
    </location>
</feature>
<keyword evidence="7 14" id="KW-0275">Fatty acid biosynthesis</keyword>
<gene>
    <name evidence="14 17" type="primary">fabH</name>
    <name evidence="17" type="ORF">CLLI_07690</name>
</gene>
<comment type="caution">
    <text evidence="17">The sequence shown here is derived from an EMBL/GenBank/DDBJ whole genome shotgun (WGS) entry which is preliminary data.</text>
</comment>
<dbReference type="GO" id="GO:0006633">
    <property type="term" value="P:fatty acid biosynthetic process"/>
    <property type="evidence" value="ECO:0007669"/>
    <property type="project" value="UniProtKB-UniRule"/>
</dbReference>
<keyword evidence="9 14" id="KW-0012">Acyltransferase</keyword>
<evidence type="ECO:0000256" key="8">
    <source>
        <dbReference type="ARBA" id="ARBA00023268"/>
    </source>
</evidence>
<dbReference type="InterPro" id="IPR013751">
    <property type="entry name" value="ACP_syn_III_N"/>
</dbReference>
<evidence type="ECO:0000256" key="7">
    <source>
        <dbReference type="ARBA" id="ARBA00023160"/>
    </source>
</evidence>
<keyword evidence="14" id="KW-0963">Cytoplasm</keyword>
<dbReference type="EC" id="2.3.1.180" evidence="14"/>
<dbReference type="FunFam" id="3.40.47.10:FF:000004">
    <property type="entry name" value="3-oxoacyl-[acyl-carrier-protein] synthase 3"/>
    <property type="match status" value="1"/>
</dbReference>
<comment type="pathway">
    <text evidence="1 14">Lipid metabolism; fatty acid biosynthesis.</text>
</comment>
<feature type="region of interest" description="ACP-binding" evidence="14">
    <location>
        <begin position="259"/>
        <end position="263"/>
    </location>
</feature>
<evidence type="ECO:0000313" key="17">
    <source>
        <dbReference type="EMBL" id="PRR79563.1"/>
    </source>
</evidence>
<accession>A0A2T0B6X2</accession>
<dbReference type="NCBIfam" id="NF006829">
    <property type="entry name" value="PRK09352.1"/>
    <property type="match status" value="1"/>
</dbReference>
<feature type="domain" description="Beta-ketoacyl-[acyl-carrier-protein] synthase III N-terminal" evidence="16">
    <location>
        <begin position="106"/>
        <end position="183"/>
    </location>
</feature>
<organism evidence="17 18">
    <name type="scientific">Clostridium liquoris</name>
    <dbReference type="NCBI Taxonomy" id="1289519"/>
    <lineage>
        <taxon>Bacteria</taxon>
        <taxon>Bacillati</taxon>
        <taxon>Bacillota</taxon>
        <taxon>Clostridia</taxon>
        <taxon>Eubacteriales</taxon>
        <taxon>Clostridiaceae</taxon>
        <taxon>Clostridium</taxon>
    </lineage>
</organism>
<dbReference type="SUPFAM" id="SSF53901">
    <property type="entry name" value="Thiolase-like"/>
    <property type="match status" value="1"/>
</dbReference>
<feature type="domain" description="Beta-ketoacyl-[acyl-carrier-protein] synthase III C-terminal" evidence="15">
    <location>
        <begin position="242"/>
        <end position="331"/>
    </location>
</feature>
<dbReference type="GO" id="GO:0005737">
    <property type="term" value="C:cytoplasm"/>
    <property type="evidence" value="ECO:0007669"/>
    <property type="project" value="UniProtKB-SubCell"/>
</dbReference>
<evidence type="ECO:0000256" key="4">
    <source>
        <dbReference type="ARBA" id="ARBA00022679"/>
    </source>
</evidence>
<comment type="catalytic activity">
    <reaction evidence="10">
        <text>malonyl-[ACP] + acetyl-CoA + H(+) = 3-oxobutanoyl-[ACP] + CO2 + CoA</text>
        <dbReference type="Rhea" id="RHEA:12080"/>
        <dbReference type="Rhea" id="RHEA-COMP:9623"/>
        <dbReference type="Rhea" id="RHEA-COMP:9625"/>
        <dbReference type="ChEBI" id="CHEBI:15378"/>
        <dbReference type="ChEBI" id="CHEBI:16526"/>
        <dbReference type="ChEBI" id="CHEBI:57287"/>
        <dbReference type="ChEBI" id="CHEBI:57288"/>
        <dbReference type="ChEBI" id="CHEBI:78449"/>
        <dbReference type="ChEBI" id="CHEBI:78450"/>
        <dbReference type="EC" id="2.3.1.180"/>
    </reaction>
    <physiologicalReaction direction="left-to-right" evidence="10">
        <dbReference type="Rhea" id="RHEA:12081"/>
    </physiologicalReaction>
</comment>
<evidence type="ECO:0000313" key="18">
    <source>
        <dbReference type="Proteomes" id="UP000239706"/>
    </source>
</evidence>
<evidence type="ECO:0000256" key="12">
    <source>
        <dbReference type="ARBA" id="ARBA00052467"/>
    </source>
</evidence>
<dbReference type="AlphaFoldDB" id="A0A2T0B6X2"/>
<evidence type="ECO:0000256" key="10">
    <source>
        <dbReference type="ARBA" id="ARBA00051096"/>
    </source>
</evidence>
<dbReference type="UniPathway" id="UPA00094"/>
<evidence type="ECO:0000256" key="6">
    <source>
        <dbReference type="ARBA" id="ARBA00023098"/>
    </source>
</evidence>
<dbReference type="GO" id="GO:0004315">
    <property type="term" value="F:3-oxoacyl-[acyl-carrier-protein] synthase activity"/>
    <property type="evidence" value="ECO:0007669"/>
    <property type="project" value="InterPro"/>
</dbReference>
<dbReference type="PANTHER" id="PTHR43091">
    <property type="entry name" value="3-OXOACYL-[ACYL-CARRIER-PROTEIN] SYNTHASE"/>
    <property type="match status" value="1"/>
</dbReference>
<comment type="function">
    <text evidence="14">Catalyzes the condensation reaction of fatty acid synthesis by the addition to an acyl acceptor of two carbons from malonyl-ACP. Catalyzes the first condensation reaction which initiates fatty acid synthesis and may therefore play a role in governing the total rate of fatty acid production. Possesses both acetoacetyl-ACP synthase and acetyl transacylase activities. Its substrate specificity determines the biosynthesis of branched-chain and/or straight-chain of fatty acids.</text>
</comment>
<dbReference type="InterPro" id="IPR016039">
    <property type="entry name" value="Thiolase-like"/>
</dbReference>
<dbReference type="GO" id="GO:0033818">
    <property type="term" value="F:beta-ketoacyl-acyl-carrier-protein synthase III activity"/>
    <property type="evidence" value="ECO:0007669"/>
    <property type="project" value="UniProtKB-UniRule"/>
</dbReference>
<evidence type="ECO:0000256" key="9">
    <source>
        <dbReference type="ARBA" id="ARBA00023315"/>
    </source>
</evidence>
<protein>
    <recommendedName>
        <fullName evidence="14">Beta-ketoacyl-[acyl-carrier-protein] synthase III</fullName>
        <shortName evidence="14">Beta-ketoacyl-ACP synthase III</shortName>
        <shortName evidence="14">KAS III</shortName>
        <ecNumber evidence="14">2.3.1.180</ecNumber>
    </recommendedName>
    <alternativeName>
        <fullName evidence="14">3-oxoacyl-[acyl-carrier-protein] synthase 3</fullName>
    </alternativeName>
    <alternativeName>
        <fullName evidence="14">3-oxoacyl-[acyl-carrier-protein] synthase III</fullName>
    </alternativeName>
</protein>
<keyword evidence="4 14" id="KW-0808">Transferase</keyword>
<comment type="subunit">
    <text evidence="14">Homodimer.</text>
</comment>
<evidence type="ECO:0000259" key="16">
    <source>
        <dbReference type="Pfam" id="PF08545"/>
    </source>
</evidence>
<keyword evidence="18" id="KW-1185">Reference proteome</keyword>
<dbReference type="OrthoDB" id="9815506at2"/>
<dbReference type="Pfam" id="PF08541">
    <property type="entry name" value="ACP_syn_III_C"/>
    <property type="match status" value="1"/>
</dbReference>
<keyword evidence="6 14" id="KW-0443">Lipid metabolism</keyword>
<sequence>MKEVQILATGSYVPDRIVTNDELATVIDTNDEWIKTRTGIGERRITTGENTSSIAAKAALKALENSSIKPLDIDLIIVATTTPDCYTPSTACIVQDIIGAANATCFDISAACSGFIYALNIAYQFIKNGTKKNALIIGAETLSKILDWNDRSICVLFGDGAGAAILGCGEEKGLIQIYTGSDGKGANLLKCNAVPIDINNKKLKEKIPQNADNEGYHYLSMEGREIFKFAVKAMGETIKTLLSSSGLTIDDIKYIVPHQANLRIIDYMIKKLKVDKKKFYTNLQYYGNTSAASIPIALDQMNREGLLEKGDKILLVGFGGGLTWGGTIIEWTIDKQISS</sequence>
<comment type="similarity">
    <text evidence="2 14">Belongs to the thiolase-like superfamily. FabH family.</text>
</comment>
<keyword evidence="8 14" id="KW-0511">Multifunctional enzyme</keyword>
<comment type="catalytic activity">
    <reaction evidence="13">
        <text>3-methylbutanoyl-CoA + malonyl-[ACP] + H(+) = 5-methyl-3-oxohexanoyl-[ACP] + CO2 + CoA</text>
        <dbReference type="Rhea" id="RHEA:42272"/>
        <dbReference type="Rhea" id="RHEA-COMP:9623"/>
        <dbReference type="Rhea" id="RHEA-COMP:9941"/>
        <dbReference type="ChEBI" id="CHEBI:15378"/>
        <dbReference type="ChEBI" id="CHEBI:16526"/>
        <dbReference type="ChEBI" id="CHEBI:57287"/>
        <dbReference type="ChEBI" id="CHEBI:57345"/>
        <dbReference type="ChEBI" id="CHEBI:78449"/>
        <dbReference type="ChEBI" id="CHEBI:78822"/>
        <dbReference type="EC" id="2.3.1.300"/>
    </reaction>
    <physiologicalReaction direction="left-to-right" evidence="13">
        <dbReference type="Rhea" id="RHEA:42273"/>
    </physiologicalReaction>
</comment>
<evidence type="ECO:0000256" key="2">
    <source>
        <dbReference type="ARBA" id="ARBA00008642"/>
    </source>
</evidence>
<name>A0A2T0B6X2_9CLOT</name>
<evidence type="ECO:0000256" key="14">
    <source>
        <dbReference type="HAMAP-Rule" id="MF_01815"/>
    </source>
</evidence>
<dbReference type="InterPro" id="IPR004655">
    <property type="entry name" value="FabH"/>
</dbReference>
<dbReference type="RefSeq" id="WP_106062933.1">
    <property type="nucleotide sequence ID" value="NZ_PVXO01000023.1"/>
</dbReference>
<evidence type="ECO:0000256" key="5">
    <source>
        <dbReference type="ARBA" id="ARBA00022832"/>
    </source>
</evidence>
<feature type="active site" evidence="14">
    <location>
        <position position="112"/>
    </location>
</feature>
<dbReference type="CDD" id="cd00830">
    <property type="entry name" value="KAS_III"/>
    <property type="match status" value="1"/>
</dbReference>
<evidence type="ECO:0000259" key="15">
    <source>
        <dbReference type="Pfam" id="PF08541"/>
    </source>
</evidence>
<comment type="catalytic activity">
    <reaction evidence="12">
        <text>2-methylpropanoyl-CoA + malonyl-[ACP] + H(+) = 4-methyl-3-oxopentanoyl-[ACP] + CO2 + CoA</text>
        <dbReference type="Rhea" id="RHEA:42268"/>
        <dbReference type="Rhea" id="RHEA-COMP:9623"/>
        <dbReference type="Rhea" id="RHEA-COMP:9940"/>
        <dbReference type="ChEBI" id="CHEBI:15378"/>
        <dbReference type="ChEBI" id="CHEBI:16526"/>
        <dbReference type="ChEBI" id="CHEBI:57287"/>
        <dbReference type="ChEBI" id="CHEBI:57338"/>
        <dbReference type="ChEBI" id="CHEBI:78449"/>
        <dbReference type="ChEBI" id="CHEBI:78820"/>
        <dbReference type="EC" id="2.3.1.300"/>
    </reaction>
    <physiologicalReaction direction="left-to-right" evidence="12">
        <dbReference type="Rhea" id="RHEA:42269"/>
    </physiologicalReaction>
</comment>
<evidence type="ECO:0000256" key="3">
    <source>
        <dbReference type="ARBA" id="ARBA00022516"/>
    </source>
</evidence>
<dbReference type="Gene3D" id="3.40.47.10">
    <property type="match status" value="1"/>
</dbReference>
<dbReference type="Proteomes" id="UP000239706">
    <property type="component" value="Unassembled WGS sequence"/>
</dbReference>
<keyword evidence="5 14" id="KW-0276">Fatty acid metabolism</keyword>
<comment type="domain">
    <text evidence="14">The last Arg residue of the ACP-binding site is essential for the weak association between ACP/AcpP and FabH.</text>
</comment>
<evidence type="ECO:0000256" key="13">
    <source>
        <dbReference type="ARBA" id="ARBA00052985"/>
    </source>
</evidence>
<proteinExistence type="inferred from homology"/>
<dbReference type="PANTHER" id="PTHR43091:SF1">
    <property type="entry name" value="BETA-KETOACYL-[ACYL-CARRIER-PROTEIN] SYNTHASE III, CHLOROPLASTIC"/>
    <property type="match status" value="1"/>
</dbReference>
<comment type="subcellular location">
    <subcellularLocation>
        <location evidence="14">Cytoplasm</location>
    </subcellularLocation>
</comment>
<dbReference type="EMBL" id="PVXO01000023">
    <property type="protein sequence ID" value="PRR79563.1"/>
    <property type="molecule type" value="Genomic_DNA"/>
</dbReference>
<evidence type="ECO:0000256" key="1">
    <source>
        <dbReference type="ARBA" id="ARBA00005194"/>
    </source>
</evidence>
<keyword evidence="3 14" id="KW-0444">Lipid biosynthesis</keyword>
<dbReference type="Pfam" id="PF08545">
    <property type="entry name" value="ACP_syn_III"/>
    <property type="match status" value="1"/>
</dbReference>
<dbReference type="InterPro" id="IPR013747">
    <property type="entry name" value="ACP_syn_III_C"/>
</dbReference>
<comment type="catalytic activity">
    <reaction evidence="11">
        <text>(2S)-2-methylbutanoyl-CoA + malonyl-[ACP] + H(+) = (4S)-4-methyl-3-oxohexanoyl-[ACP] + CO2 + CoA</text>
        <dbReference type="Rhea" id="RHEA:42276"/>
        <dbReference type="Rhea" id="RHEA-COMP:9623"/>
        <dbReference type="Rhea" id="RHEA-COMP:17148"/>
        <dbReference type="ChEBI" id="CHEBI:15378"/>
        <dbReference type="ChEBI" id="CHEBI:16526"/>
        <dbReference type="ChEBI" id="CHEBI:57287"/>
        <dbReference type="ChEBI" id="CHEBI:78449"/>
        <dbReference type="ChEBI" id="CHEBI:88166"/>
        <dbReference type="ChEBI" id="CHEBI:167462"/>
        <dbReference type="EC" id="2.3.1.300"/>
    </reaction>
    <physiologicalReaction direction="left-to-right" evidence="11">
        <dbReference type="Rhea" id="RHEA:42277"/>
    </physiologicalReaction>
</comment>